<dbReference type="Proteomes" id="UP000238375">
    <property type="component" value="Unassembled WGS sequence"/>
</dbReference>
<dbReference type="EMBL" id="PVTE01000035">
    <property type="protein sequence ID" value="PRY27015.1"/>
    <property type="molecule type" value="Genomic_DNA"/>
</dbReference>
<evidence type="ECO:0000313" key="4">
    <source>
        <dbReference type="EMBL" id="PRY27015.1"/>
    </source>
</evidence>
<proteinExistence type="inferred from homology"/>
<protein>
    <submittedName>
        <fullName evidence="4">p-47 protein</fullName>
    </submittedName>
</protein>
<reference evidence="4 5" key="1">
    <citation type="submission" date="2018-03" db="EMBL/GenBank/DDBJ databases">
        <title>Genomic Encyclopedia of Archaeal and Bacterial Type Strains, Phase II (KMG-II): from individual species to whole genera.</title>
        <authorList>
            <person name="Goeker M."/>
        </authorList>
    </citation>
    <scope>NUCLEOTIDE SEQUENCE [LARGE SCALE GENOMIC DNA]</scope>
    <source>
        <strain evidence="4 5">DSM 28354</strain>
    </source>
</reference>
<name>A0A2T0S0S5_9BACT</name>
<dbReference type="InterPro" id="IPR010567">
    <property type="entry name" value="OrfX2/OrfX3/P47"/>
</dbReference>
<sequence length="451" mass="48084">MRTYGYDYAFAVSVDEVNKILTDNLKNVDLQIVYNGSDPQSGSTIHLAATMAPWQIIKGGQNSLLRFAMPFLSGQLTIQGPLAGQYDLTRVSVLVEVTLGWLGTSDTQETQGSGGLTQLVFSPTGTQDSSQSGYVAVVTILDPDKHLDTVATGLLRSYTAAILVENRAKINYIFADVFPKPSGVSSWLTPYKWIYFYATGATYDALCFLCQLSDKPWPTNPAFDSSALMPGNNAVILISQASFFDQVVLPAIRKAFPGGTFSLTVQADESCIISNSGDFSVATSAGTITANSFKLTTSDSGNGLKTIASGGGPLKFFFGLGNLPDASYSWSCQNTNALQFANNNVTFLSDPQPVTHHDQTIYWYDWVILVAVGITSLPGLISVIVDSINDFSDGVNNVGIGNINANLGGAVSGSVVNLANLVNWSTKDAQHFSATAAGLNGVLYVYGNLNQ</sequence>
<dbReference type="Pfam" id="PF06597">
    <property type="entry name" value="Clostridium_P47"/>
    <property type="match status" value="1"/>
</dbReference>
<evidence type="ECO:0000256" key="2">
    <source>
        <dbReference type="ARBA" id="ARBA00035010"/>
    </source>
</evidence>
<gene>
    <name evidence="4" type="ORF">CLV58_13517</name>
</gene>
<keyword evidence="1" id="KW-0843">Virulence</keyword>
<accession>A0A2T0S0S5</accession>
<comment type="caution">
    <text evidence="4">The sequence shown here is derived from an EMBL/GenBank/DDBJ whole genome shotgun (WGS) entry which is preliminary data.</text>
</comment>
<dbReference type="OrthoDB" id="2664173at2"/>
<evidence type="ECO:0000259" key="3">
    <source>
        <dbReference type="Pfam" id="PF06597"/>
    </source>
</evidence>
<comment type="similarity">
    <text evidence="2">Belongs to the TULIP P47 family.</text>
</comment>
<evidence type="ECO:0000313" key="5">
    <source>
        <dbReference type="Proteomes" id="UP000238375"/>
    </source>
</evidence>
<organism evidence="4 5">
    <name type="scientific">Spirosoma oryzae</name>
    <dbReference type="NCBI Taxonomy" id="1469603"/>
    <lineage>
        <taxon>Bacteria</taxon>
        <taxon>Pseudomonadati</taxon>
        <taxon>Bacteroidota</taxon>
        <taxon>Cytophagia</taxon>
        <taxon>Cytophagales</taxon>
        <taxon>Cytophagaceae</taxon>
        <taxon>Spirosoma</taxon>
    </lineage>
</organism>
<keyword evidence="5" id="KW-1185">Reference proteome</keyword>
<dbReference type="AlphaFoldDB" id="A0A2T0S0S5"/>
<feature type="domain" description="Protein OrfX2/OrfX3/P47" evidence="3">
    <location>
        <begin position="3"/>
        <end position="283"/>
    </location>
</feature>
<evidence type="ECO:0000256" key="1">
    <source>
        <dbReference type="ARBA" id="ARBA00023026"/>
    </source>
</evidence>
<dbReference type="RefSeq" id="WP_106140603.1">
    <property type="nucleotide sequence ID" value="NZ_PVTE01000035.1"/>
</dbReference>